<evidence type="ECO:0000259" key="1">
    <source>
        <dbReference type="Pfam" id="PF10546"/>
    </source>
</evidence>
<dbReference type="RefSeq" id="WP_271924123.1">
    <property type="nucleotide sequence ID" value="NZ_JAQNDO010000001.1"/>
</dbReference>
<sequence length="344" mass="38509">MSDEKKKRAGEARWKGVPDEAKKVLVSQAAHARWKKNADDVRVADYPGTIELAGFTLKCAVLDDATRVLSERSVSAALDHQRHPADYERKQVAAGSGQEILPAFMPSVVANFLPPAVRAQLANPIRYQWQKGFGIPAIGVKADLLADVCEAFLAAREAGLLPAEELGTARAADRLIRALARVAIIALIDEATGYQVVRDRDELQKLLSKYVSEEHRTWMQTFPNEFYVELFRLRNVKTDDIRKKPQYFGKLTNDLVYSRLLPGMLPKLDSVNPVNAQGRRARKHHQHLLDQGEEHLKRHLAGLVYLMRSSANWTEFMKAVNRAAPVQSEAEPVGVVDNTDEETD</sequence>
<dbReference type="InterPro" id="IPR018874">
    <property type="entry name" value="Phage_Mx8_p63_C"/>
</dbReference>
<name>A0ABT5EW24_9BACT</name>
<comment type="caution">
    <text evidence="2">The sequence shown here is derived from an EMBL/GenBank/DDBJ whole genome shotgun (WGS) entry which is preliminary data.</text>
</comment>
<feature type="domain" description="Bacteriophage Mx8 p63 C-terminal" evidence="1">
    <location>
        <begin position="206"/>
        <end position="296"/>
    </location>
</feature>
<proteinExistence type="predicted"/>
<dbReference type="EMBL" id="JAQNDO010000001">
    <property type="protein sequence ID" value="MDC0746018.1"/>
    <property type="molecule type" value="Genomic_DNA"/>
</dbReference>
<evidence type="ECO:0000313" key="2">
    <source>
        <dbReference type="EMBL" id="MDC0746018.1"/>
    </source>
</evidence>
<protein>
    <submittedName>
        <fullName evidence="2">P63C domain-containing protein</fullName>
    </submittedName>
</protein>
<accession>A0ABT5EW24</accession>
<dbReference type="Proteomes" id="UP001221411">
    <property type="component" value="Unassembled WGS sequence"/>
</dbReference>
<evidence type="ECO:0000313" key="3">
    <source>
        <dbReference type="Proteomes" id="UP001221411"/>
    </source>
</evidence>
<keyword evidence="3" id="KW-1185">Reference proteome</keyword>
<organism evidence="2 3">
    <name type="scientific">Polyangium mundeleinium</name>
    <dbReference type="NCBI Taxonomy" id="2995306"/>
    <lineage>
        <taxon>Bacteria</taxon>
        <taxon>Pseudomonadati</taxon>
        <taxon>Myxococcota</taxon>
        <taxon>Polyangia</taxon>
        <taxon>Polyangiales</taxon>
        <taxon>Polyangiaceae</taxon>
        <taxon>Polyangium</taxon>
    </lineage>
</organism>
<gene>
    <name evidence="2" type="ORF">POL67_32120</name>
</gene>
<dbReference type="Pfam" id="PF10546">
    <property type="entry name" value="P63C"/>
    <property type="match status" value="1"/>
</dbReference>
<reference evidence="2 3" key="1">
    <citation type="submission" date="2022-11" db="EMBL/GenBank/DDBJ databases">
        <title>Minimal conservation of predation-associated metabolite biosynthetic gene clusters underscores biosynthetic potential of Myxococcota including descriptions for ten novel species: Archangium lansinium sp. nov., Myxococcus landrumus sp. nov., Nannocystis bai.</title>
        <authorList>
            <person name="Ahearne A."/>
            <person name="Stevens C."/>
            <person name="Dowd S."/>
        </authorList>
    </citation>
    <scope>NUCLEOTIDE SEQUENCE [LARGE SCALE GENOMIC DNA]</scope>
    <source>
        <strain evidence="2 3">RJM3</strain>
    </source>
</reference>